<evidence type="ECO:0000256" key="1">
    <source>
        <dbReference type="ARBA" id="ARBA00022898"/>
    </source>
</evidence>
<organism evidence="7 8">
    <name type="scientific">Gomphillus americanus</name>
    <dbReference type="NCBI Taxonomy" id="1940652"/>
    <lineage>
        <taxon>Eukaryota</taxon>
        <taxon>Fungi</taxon>
        <taxon>Dikarya</taxon>
        <taxon>Ascomycota</taxon>
        <taxon>Pezizomycotina</taxon>
        <taxon>Lecanoromycetes</taxon>
        <taxon>OSLEUM clade</taxon>
        <taxon>Ostropomycetidae</taxon>
        <taxon>Ostropales</taxon>
        <taxon>Graphidaceae</taxon>
        <taxon>Gomphilloideae</taxon>
        <taxon>Gomphillus</taxon>
    </lineage>
</organism>
<dbReference type="NCBIfam" id="TIGR00044">
    <property type="entry name" value="YggS family pyridoxal phosphate-dependent enzyme"/>
    <property type="match status" value="1"/>
</dbReference>
<gene>
    <name evidence="7" type="ORF">GOMPHAMPRED_003706</name>
</gene>
<feature type="region of interest" description="Disordered" evidence="5">
    <location>
        <begin position="248"/>
        <end position="280"/>
    </location>
</feature>
<dbReference type="OrthoDB" id="10264196at2759"/>
<evidence type="ECO:0000313" key="7">
    <source>
        <dbReference type="EMBL" id="CAF9924780.1"/>
    </source>
</evidence>
<comment type="caution">
    <text evidence="7">The sequence shown here is derived from an EMBL/GenBank/DDBJ whole genome shotgun (WGS) entry which is preliminary data.</text>
</comment>
<dbReference type="HAMAP" id="MF_02087">
    <property type="entry name" value="PLP_homeostasis"/>
    <property type="match status" value="1"/>
</dbReference>
<dbReference type="Gene3D" id="3.20.20.10">
    <property type="entry name" value="Alanine racemase"/>
    <property type="match status" value="1"/>
</dbReference>
<comment type="similarity">
    <text evidence="2 4">Belongs to the pyridoxal phosphate-binding protein YggS/PROSC family.</text>
</comment>
<feature type="domain" description="Alanine racemase N-terminal" evidence="6">
    <location>
        <begin position="70"/>
        <end position="259"/>
    </location>
</feature>
<dbReference type="Pfam" id="PF01168">
    <property type="entry name" value="Ala_racemase_N"/>
    <property type="match status" value="1"/>
</dbReference>
<dbReference type="SUPFAM" id="SSF51419">
    <property type="entry name" value="PLP-binding barrel"/>
    <property type="match status" value="1"/>
</dbReference>
<evidence type="ECO:0000256" key="5">
    <source>
        <dbReference type="SAM" id="MobiDB-lite"/>
    </source>
</evidence>
<name>A0A8H3FJC5_9LECA</name>
<proteinExistence type="inferred from homology"/>
<dbReference type="EMBL" id="CAJPDQ010000022">
    <property type="protein sequence ID" value="CAF9924780.1"/>
    <property type="molecule type" value="Genomic_DNA"/>
</dbReference>
<dbReference type="InterPro" id="IPR029066">
    <property type="entry name" value="PLP-binding_barrel"/>
</dbReference>
<reference evidence="7" key="1">
    <citation type="submission" date="2021-03" db="EMBL/GenBank/DDBJ databases">
        <authorList>
            <person name="Tagirdzhanova G."/>
        </authorList>
    </citation>
    <scope>NUCLEOTIDE SEQUENCE</scope>
</reference>
<comment type="cofactor">
    <cofactor evidence="3">
        <name>pyridoxal 5'-phosphate</name>
        <dbReference type="ChEBI" id="CHEBI:597326"/>
    </cofactor>
</comment>
<evidence type="ECO:0000313" key="8">
    <source>
        <dbReference type="Proteomes" id="UP000664169"/>
    </source>
</evidence>
<feature type="compositionally biased region" description="Basic and acidic residues" evidence="5">
    <location>
        <begin position="263"/>
        <end position="280"/>
    </location>
</feature>
<evidence type="ECO:0000256" key="2">
    <source>
        <dbReference type="HAMAP-Rule" id="MF_03225"/>
    </source>
</evidence>
<dbReference type="InterPro" id="IPR001608">
    <property type="entry name" value="Ala_racemase_N"/>
</dbReference>
<sequence>MKLDPTRVTELASNLLHTLSSIKAVSNGNRHVRLVAVSKLKPASDILALASKPSTDNTDHETSHLPHLHFGENYTQELLHKAEILPRHIRWHFIGALQTNKCKQLAENIPNLWAVESVDAAKKADALEKGRKALKEKSPNTEPVRVFVQVNTSGEDSKSGVEPDATYDLAKHIVEECPHLKLQGLMTIGAIARSQAAKEGELNEDFVTLKKVRDQVARDLSWEASKLELSMGMSADYEDAIRQGSDEIRIGTSIFGSRPPKKVATDEKHDEESNKEGEPK</sequence>
<dbReference type="PIRSF" id="PIRSF004848">
    <property type="entry name" value="YBL036c_PLPDEIII"/>
    <property type="match status" value="1"/>
</dbReference>
<dbReference type="InterPro" id="IPR011078">
    <property type="entry name" value="PyrdxlP_homeostasis"/>
</dbReference>
<dbReference type="Proteomes" id="UP000664169">
    <property type="component" value="Unassembled WGS sequence"/>
</dbReference>
<dbReference type="GO" id="GO:0030170">
    <property type="term" value="F:pyridoxal phosphate binding"/>
    <property type="evidence" value="ECO:0007669"/>
    <property type="project" value="UniProtKB-UniRule"/>
</dbReference>
<dbReference type="PANTHER" id="PTHR10146">
    <property type="entry name" value="PROLINE SYNTHETASE CO-TRANSCRIBED BACTERIAL HOMOLOG PROTEIN"/>
    <property type="match status" value="1"/>
</dbReference>
<keyword evidence="1 2" id="KW-0663">Pyridoxal phosphate</keyword>
<dbReference type="PANTHER" id="PTHR10146:SF14">
    <property type="entry name" value="PYRIDOXAL PHOSPHATE HOMEOSTASIS PROTEIN"/>
    <property type="match status" value="1"/>
</dbReference>
<dbReference type="CDD" id="cd06822">
    <property type="entry name" value="PLPDE_III_YBL036c_euk"/>
    <property type="match status" value="1"/>
</dbReference>
<protein>
    <recommendedName>
        <fullName evidence="2">Pyridoxal phosphate homeostasis protein</fullName>
        <shortName evidence="2">PLP homeostasis protein</shortName>
    </recommendedName>
</protein>
<evidence type="ECO:0000259" key="6">
    <source>
        <dbReference type="Pfam" id="PF01168"/>
    </source>
</evidence>
<evidence type="ECO:0000256" key="4">
    <source>
        <dbReference type="RuleBase" id="RU004514"/>
    </source>
</evidence>
<dbReference type="AlphaFoldDB" id="A0A8H3FJC5"/>
<comment type="function">
    <text evidence="2">Pyridoxal 5'-phosphate (PLP)-binding protein, which may be involved in intracellular homeostatic regulation of pyridoxal 5'-phosphate (PLP), the active form of vitamin B6.</text>
</comment>
<accession>A0A8H3FJC5</accession>
<evidence type="ECO:0000256" key="3">
    <source>
        <dbReference type="PIRSR" id="PIRSR004848-1"/>
    </source>
</evidence>
<dbReference type="FunFam" id="3.20.20.10:FF:000007">
    <property type="entry name" value="Pyridoxal phosphate homeostasis protein"/>
    <property type="match status" value="1"/>
</dbReference>
<keyword evidence="8" id="KW-1185">Reference proteome</keyword>
<feature type="modified residue" description="N6-(pyridoxal phosphate)lysine" evidence="2 3">
    <location>
        <position position="39"/>
    </location>
</feature>
<dbReference type="PROSITE" id="PS01211">
    <property type="entry name" value="UPF0001"/>
    <property type="match status" value="1"/>
</dbReference>